<proteinExistence type="predicted"/>
<name>A0A9W7L718_9STRA</name>
<evidence type="ECO:0000313" key="1">
    <source>
        <dbReference type="EMBL" id="GMI34858.1"/>
    </source>
</evidence>
<keyword evidence="2" id="KW-1185">Reference proteome</keyword>
<gene>
    <name evidence="1" type="ORF">TrCOL_g1925</name>
</gene>
<evidence type="ECO:0000313" key="2">
    <source>
        <dbReference type="Proteomes" id="UP001165065"/>
    </source>
</evidence>
<accession>A0A9W7L718</accession>
<dbReference type="EMBL" id="BRYA01000886">
    <property type="protein sequence ID" value="GMI34858.1"/>
    <property type="molecule type" value="Genomic_DNA"/>
</dbReference>
<protein>
    <submittedName>
        <fullName evidence="1">Uncharacterized protein</fullName>
    </submittedName>
</protein>
<comment type="caution">
    <text evidence="1">The sequence shown here is derived from an EMBL/GenBank/DDBJ whole genome shotgun (WGS) entry which is preliminary data.</text>
</comment>
<dbReference type="Proteomes" id="UP001165065">
    <property type="component" value="Unassembled WGS sequence"/>
</dbReference>
<dbReference type="OrthoDB" id="10629352at2759"/>
<organism evidence="1 2">
    <name type="scientific">Triparma columacea</name>
    <dbReference type="NCBI Taxonomy" id="722753"/>
    <lineage>
        <taxon>Eukaryota</taxon>
        <taxon>Sar</taxon>
        <taxon>Stramenopiles</taxon>
        <taxon>Ochrophyta</taxon>
        <taxon>Bolidophyceae</taxon>
        <taxon>Parmales</taxon>
        <taxon>Triparmaceae</taxon>
        <taxon>Triparma</taxon>
    </lineage>
</organism>
<dbReference type="AlphaFoldDB" id="A0A9W7L718"/>
<sequence length="72" mass="8003">MVESRDSEIVSYKAKAFQSADEISRLKLFLEGVNEEFKDFKKVANETEGGLKKKVEELGNGTCRLGLSFSGL</sequence>
<reference evidence="2" key="1">
    <citation type="journal article" date="2023" name="Commun. Biol.">
        <title>Genome analysis of Parmales, the sister group of diatoms, reveals the evolutionary specialization of diatoms from phago-mixotrophs to photoautotrophs.</title>
        <authorList>
            <person name="Ban H."/>
            <person name="Sato S."/>
            <person name="Yoshikawa S."/>
            <person name="Yamada K."/>
            <person name="Nakamura Y."/>
            <person name="Ichinomiya M."/>
            <person name="Sato N."/>
            <person name="Blanc-Mathieu R."/>
            <person name="Endo H."/>
            <person name="Kuwata A."/>
            <person name="Ogata H."/>
        </authorList>
    </citation>
    <scope>NUCLEOTIDE SEQUENCE [LARGE SCALE GENOMIC DNA]</scope>
</reference>